<sequence>MSTYQAEDAAAAAYMDHVDDDDDMDDDLDEDFHGDDMPASDSDVDEFDYSSNKIADTSAEQARKGKDIQGIPWDRLS</sequence>
<comment type="caution">
    <text evidence="2">The sequence shown here is derived from an EMBL/GenBank/DDBJ whole genome shotgun (WGS) entry which is preliminary data.</text>
</comment>
<feature type="region of interest" description="Disordered" evidence="1">
    <location>
        <begin position="1"/>
        <end position="77"/>
    </location>
</feature>
<dbReference type="AlphaFoldDB" id="A0ABC8KV42"/>
<name>A0ABC8KV42_ERUVS</name>
<keyword evidence="3" id="KW-1185">Reference proteome</keyword>
<evidence type="ECO:0000313" key="3">
    <source>
        <dbReference type="Proteomes" id="UP001642260"/>
    </source>
</evidence>
<feature type="non-terminal residue" evidence="2">
    <location>
        <position position="77"/>
    </location>
</feature>
<dbReference type="EMBL" id="CAKOAT010297822">
    <property type="protein sequence ID" value="CAH8361110.1"/>
    <property type="molecule type" value="Genomic_DNA"/>
</dbReference>
<feature type="compositionally biased region" description="Acidic residues" evidence="1">
    <location>
        <begin position="18"/>
        <end position="33"/>
    </location>
</feature>
<dbReference type="Proteomes" id="UP001642260">
    <property type="component" value="Unassembled WGS sequence"/>
</dbReference>
<proteinExistence type="predicted"/>
<gene>
    <name evidence="2" type="ORF">ERUC_LOCUS26866</name>
</gene>
<reference evidence="2 3" key="1">
    <citation type="submission" date="2022-03" db="EMBL/GenBank/DDBJ databases">
        <authorList>
            <person name="Macdonald S."/>
            <person name="Ahmed S."/>
            <person name="Newling K."/>
        </authorList>
    </citation>
    <scope>NUCLEOTIDE SEQUENCE [LARGE SCALE GENOMIC DNA]</scope>
</reference>
<evidence type="ECO:0000256" key="1">
    <source>
        <dbReference type="SAM" id="MobiDB-lite"/>
    </source>
</evidence>
<protein>
    <submittedName>
        <fullName evidence="2">Uncharacterized protein</fullName>
    </submittedName>
</protein>
<organism evidence="2 3">
    <name type="scientific">Eruca vesicaria subsp. sativa</name>
    <name type="common">Garden rocket</name>
    <name type="synonym">Eruca sativa</name>
    <dbReference type="NCBI Taxonomy" id="29727"/>
    <lineage>
        <taxon>Eukaryota</taxon>
        <taxon>Viridiplantae</taxon>
        <taxon>Streptophyta</taxon>
        <taxon>Embryophyta</taxon>
        <taxon>Tracheophyta</taxon>
        <taxon>Spermatophyta</taxon>
        <taxon>Magnoliopsida</taxon>
        <taxon>eudicotyledons</taxon>
        <taxon>Gunneridae</taxon>
        <taxon>Pentapetalae</taxon>
        <taxon>rosids</taxon>
        <taxon>malvids</taxon>
        <taxon>Brassicales</taxon>
        <taxon>Brassicaceae</taxon>
        <taxon>Brassiceae</taxon>
        <taxon>Eruca</taxon>
    </lineage>
</organism>
<feature type="compositionally biased region" description="Low complexity" evidence="1">
    <location>
        <begin position="1"/>
        <end position="15"/>
    </location>
</feature>
<feature type="compositionally biased region" description="Polar residues" evidence="1">
    <location>
        <begin position="49"/>
        <end position="60"/>
    </location>
</feature>
<accession>A0ABC8KV42</accession>
<evidence type="ECO:0000313" key="2">
    <source>
        <dbReference type="EMBL" id="CAH8361110.1"/>
    </source>
</evidence>